<dbReference type="Gene3D" id="2.60.120.260">
    <property type="entry name" value="Galactose-binding domain-like"/>
    <property type="match status" value="1"/>
</dbReference>
<dbReference type="PROSITE" id="PS00775">
    <property type="entry name" value="GLYCOSYL_HYDROL_F3"/>
    <property type="match status" value="1"/>
</dbReference>
<dbReference type="SUPFAM" id="SSF52279">
    <property type="entry name" value="Beta-D-glucan exohydrolase, C-terminal domain"/>
    <property type="match status" value="1"/>
</dbReference>
<dbReference type="Gene3D" id="2.60.40.10">
    <property type="entry name" value="Immunoglobulins"/>
    <property type="match status" value="1"/>
</dbReference>
<keyword evidence="3" id="KW-0119">Carbohydrate metabolism</keyword>
<comment type="similarity">
    <text evidence="1 4">Belongs to the glycosyl hydrolase 3 family.</text>
</comment>
<dbReference type="Pfam" id="PF01915">
    <property type="entry name" value="Glyco_hydro_3_C"/>
    <property type="match status" value="1"/>
</dbReference>
<dbReference type="Gene3D" id="3.20.20.300">
    <property type="entry name" value="Glycoside hydrolase, family 3, N-terminal domain"/>
    <property type="match status" value="1"/>
</dbReference>
<dbReference type="InterPro" id="IPR002772">
    <property type="entry name" value="Glyco_hydro_3_C"/>
</dbReference>
<evidence type="ECO:0000259" key="5">
    <source>
        <dbReference type="SMART" id="SM01217"/>
    </source>
</evidence>
<evidence type="ECO:0000256" key="3">
    <source>
        <dbReference type="ARBA" id="ARBA00023277"/>
    </source>
</evidence>
<dbReference type="InterPro" id="IPR001764">
    <property type="entry name" value="Glyco_hydro_3_N"/>
</dbReference>
<dbReference type="PRINTS" id="PR00133">
    <property type="entry name" value="GLHYDRLASE3"/>
</dbReference>
<dbReference type="InterPro" id="IPR036881">
    <property type="entry name" value="Glyco_hydro_3_C_sf"/>
</dbReference>
<dbReference type="InterPro" id="IPR013783">
    <property type="entry name" value="Ig-like_fold"/>
</dbReference>
<sequence length="799" mass="84932">MNLDIARKIELLTGMTTWVLHPRPEVGLRSLVLSDGPVGVRGTGEGHSLLFPSPSAVAATWDPAVADRLGHLFAVEARRHGVDVVLAPQVNIQRTPYAGRHFECFSEDPLLTAEIAGPLVAGIQRHGVAACVKHYVLNDSERDRTRYVARADERALREVYLAPFERVVREAGVWSVMAAYNRADAYGDDSPMTAHAPLLRDVLKGEWAFDGVVVSDWMATTATVGPANGGLDLVMPGPGGPWDEELLAAVKDGRVPESVIDDKVARILRLAARTGGQPTPVFGDDRAFLRELAARSTVVLRRHPGGFPAAPAAVRSVAVIGPNAATPFVLGGGSSVVSPRQVVGVPEAFAAALPHAEVTLARGGDARVHLPPADLASLGHDPEGGPGVARMRAFDAAGALLSSVTLAEWDGWDRAVPAEVETVELHTVLRLAEPGDYRIELGTVGRFVLRVDDVVVASGDEPAGPEVFLDSSVNAPPGRGADLVVHEPRDVDVRAVLTAIPAEGFGRVVRGELRLRPPGPTVEDEIAEAVALARRCDLVVVVVGTNSDVESEGWDRTCLALPGRQDELVDRILAVAPDAVVAVNAGAPVVLPWLTRAATVLWTWFPGQEAGAALADVVLGRAEPAGRLPWTLPADEADVPTPRPIPGDDLVLSYPEGIHVGYRGWLRAGAEPAAPFGHGLGWTDWRYETADVATAGDDDLAVTVQLTNTGTRPGTEVVQCYLEPVDPASAPERPLRWLAGATVVTAGPAETVTATVRVRRRARETWDPAARRWVVPAQALRARLGRSVTDLRLTIPLDA</sequence>
<dbReference type="InterPro" id="IPR017853">
    <property type="entry name" value="GH"/>
</dbReference>
<dbReference type="InterPro" id="IPR050288">
    <property type="entry name" value="Cellulose_deg_GH3"/>
</dbReference>
<keyword evidence="7" id="KW-1185">Reference proteome</keyword>
<evidence type="ECO:0000313" key="7">
    <source>
        <dbReference type="Proteomes" id="UP000624325"/>
    </source>
</evidence>
<evidence type="ECO:0000256" key="4">
    <source>
        <dbReference type="RuleBase" id="RU361161"/>
    </source>
</evidence>
<dbReference type="SUPFAM" id="SSF51445">
    <property type="entry name" value="(Trans)glycosidases"/>
    <property type="match status" value="1"/>
</dbReference>
<evidence type="ECO:0000256" key="1">
    <source>
        <dbReference type="ARBA" id="ARBA00005336"/>
    </source>
</evidence>
<dbReference type="InterPro" id="IPR019800">
    <property type="entry name" value="Glyco_hydro_3_AS"/>
</dbReference>
<dbReference type="Proteomes" id="UP000624325">
    <property type="component" value="Unassembled WGS sequence"/>
</dbReference>
<keyword evidence="2 4" id="KW-0378">Hydrolase</keyword>
<dbReference type="Gene3D" id="3.40.50.1700">
    <property type="entry name" value="Glycoside hydrolase family 3 C-terminal domain"/>
    <property type="match status" value="1"/>
</dbReference>
<dbReference type="InterPro" id="IPR036962">
    <property type="entry name" value="Glyco_hydro_3_N_sf"/>
</dbReference>
<dbReference type="RefSeq" id="WP_203699804.1">
    <property type="nucleotide sequence ID" value="NZ_BAAALU010000017.1"/>
</dbReference>
<feature type="domain" description="Fibronectin type III-like" evidence="5">
    <location>
        <begin position="716"/>
        <end position="788"/>
    </location>
</feature>
<proteinExistence type="inferred from homology"/>
<gene>
    <name evidence="6" type="ORF">Air01nite_01830</name>
</gene>
<reference evidence="6 7" key="1">
    <citation type="submission" date="2021-01" db="EMBL/GenBank/DDBJ databases">
        <title>Whole genome shotgun sequence of Asanoa iriomotensis NBRC 100142.</title>
        <authorList>
            <person name="Komaki H."/>
            <person name="Tamura T."/>
        </authorList>
    </citation>
    <scope>NUCLEOTIDE SEQUENCE [LARGE SCALE GENOMIC DNA]</scope>
    <source>
        <strain evidence="6 7">NBRC 100142</strain>
    </source>
</reference>
<name>A0ABQ4BU91_9ACTN</name>
<comment type="caution">
    <text evidence="6">The sequence shown here is derived from an EMBL/GenBank/DDBJ whole genome shotgun (WGS) entry which is preliminary data.</text>
</comment>
<evidence type="ECO:0000256" key="2">
    <source>
        <dbReference type="ARBA" id="ARBA00022801"/>
    </source>
</evidence>
<protein>
    <submittedName>
        <fullName evidence="6">Beta-glucosidase</fullName>
    </submittedName>
</protein>
<organism evidence="6 7">
    <name type="scientific">Asanoa iriomotensis</name>
    <dbReference type="NCBI Taxonomy" id="234613"/>
    <lineage>
        <taxon>Bacteria</taxon>
        <taxon>Bacillati</taxon>
        <taxon>Actinomycetota</taxon>
        <taxon>Actinomycetes</taxon>
        <taxon>Micromonosporales</taxon>
        <taxon>Micromonosporaceae</taxon>
        <taxon>Asanoa</taxon>
    </lineage>
</organism>
<dbReference type="InterPro" id="IPR026891">
    <property type="entry name" value="Fn3-like"/>
</dbReference>
<keyword evidence="4" id="KW-0326">Glycosidase</keyword>
<evidence type="ECO:0000313" key="6">
    <source>
        <dbReference type="EMBL" id="GIF54088.1"/>
    </source>
</evidence>
<accession>A0ABQ4BU91</accession>
<dbReference type="SMART" id="SM01217">
    <property type="entry name" value="Fn3_like"/>
    <property type="match status" value="1"/>
</dbReference>
<dbReference type="Pfam" id="PF00933">
    <property type="entry name" value="Glyco_hydro_3"/>
    <property type="match status" value="1"/>
</dbReference>
<dbReference type="Pfam" id="PF14310">
    <property type="entry name" value="Fn3-like"/>
    <property type="match status" value="1"/>
</dbReference>
<dbReference type="PANTHER" id="PTHR42715">
    <property type="entry name" value="BETA-GLUCOSIDASE"/>
    <property type="match status" value="1"/>
</dbReference>
<dbReference type="EMBL" id="BONC01000001">
    <property type="protein sequence ID" value="GIF54088.1"/>
    <property type="molecule type" value="Genomic_DNA"/>
</dbReference>
<dbReference type="PANTHER" id="PTHR42715:SF10">
    <property type="entry name" value="BETA-GLUCOSIDASE"/>
    <property type="match status" value="1"/>
</dbReference>